<keyword evidence="1" id="KW-0812">Transmembrane</keyword>
<comment type="caution">
    <text evidence="2">The sequence shown here is derived from an EMBL/GenBank/DDBJ whole genome shotgun (WGS) entry which is preliminary data.</text>
</comment>
<keyword evidence="1" id="KW-1133">Transmembrane helix</keyword>
<proteinExistence type="predicted"/>
<dbReference type="RefSeq" id="WP_310835462.1">
    <property type="nucleotide sequence ID" value="NZ_JAVLSM010000001.1"/>
</dbReference>
<dbReference type="EMBL" id="JAVRAA010000002">
    <property type="protein sequence ID" value="MDT0336166.1"/>
    <property type="molecule type" value="Genomic_DNA"/>
</dbReference>
<feature type="transmembrane region" description="Helical" evidence="1">
    <location>
        <begin position="254"/>
        <end position="272"/>
    </location>
</feature>
<feature type="transmembrane region" description="Helical" evidence="1">
    <location>
        <begin position="74"/>
        <end position="97"/>
    </location>
</feature>
<protein>
    <submittedName>
        <fullName evidence="2">Uncharacterized protein</fullName>
    </submittedName>
</protein>
<evidence type="ECO:0000256" key="1">
    <source>
        <dbReference type="SAM" id="Phobius"/>
    </source>
</evidence>
<feature type="transmembrane region" description="Helical" evidence="1">
    <location>
        <begin position="279"/>
        <end position="300"/>
    </location>
</feature>
<sequence>MLVFLDEMAGQAGNRNFHGEIRATICNLFPFPELLDKKTCTVLTMNDQPPAPFPSPPDIDPERMKIPPSPLSPIPSTVAVLAYNCLICVGLTLLYALEVGHYFWRAAVAHAPLTARLPAIIGVGYMLFCSTSAAILAWALLRAKKWARKLWYGITVVSLLPMLIPTESARMTLASAICLLPPQVVFLYLMTRPDVSNYFAAGPRAVLPYPTSEKIRRALRSSLYVVAGIILIFSFHGLILGLAQTYPEMGRLDIFSAAALPVLLVAEGLGASPGAPRRLFNLCMSLTLMVTTSTVFYWVAIPDGPTSFQRRLFYWAIALISLSALLWRLMLRHRRAALDSGAST</sequence>
<feature type="transmembrane region" description="Helical" evidence="1">
    <location>
        <begin position="223"/>
        <end position="242"/>
    </location>
</feature>
<accession>A0AAE4G6S4</accession>
<reference evidence="2" key="1">
    <citation type="submission" date="2023-02" db="EMBL/GenBank/DDBJ databases">
        <title>Description of Herbaspirillum huttiense subsp. nephrolepsisexaltata and Herbaspirillum huttiense subsp. lycopersicon.</title>
        <authorList>
            <person name="Poudel M."/>
            <person name="Sharma A."/>
            <person name="Goss E."/>
            <person name="Tapia J.H."/>
            <person name="Harmon C.M."/>
            <person name="Jones J.B."/>
        </authorList>
    </citation>
    <scope>NUCLEOTIDE SEQUENCE</scope>
    <source>
        <strain evidence="2">NC40101</strain>
    </source>
</reference>
<feature type="transmembrane region" description="Helical" evidence="1">
    <location>
        <begin position="117"/>
        <end position="141"/>
    </location>
</feature>
<evidence type="ECO:0000313" key="2">
    <source>
        <dbReference type="EMBL" id="MDT0336166.1"/>
    </source>
</evidence>
<feature type="transmembrane region" description="Helical" evidence="1">
    <location>
        <begin position="312"/>
        <end position="331"/>
    </location>
</feature>
<dbReference type="AlphaFoldDB" id="A0AAE4G6S4"/>
<name>A0AAE4G6S4_9BURK</name>
<organism evidence="2">
    <name type="scientific">Herbaspirillum huttiense subsp. nephrolepidis</name>
    <dbReference type="NCBI Taxonomy" id="3075126"/>
    <lineage>
        <taxon>Bacteria</taxon>
        <taxon>Pseudomonadati</taxon>
        <taxon>Pseudomonadota</taxon>
        <taxon>Betaproteobacteria</taxon>
        <taxon>Burkholderiales</taxon>
        <taxon>Oxalobacteraceae</taxon>
        <taxon>Herbaspirillum</taxon>
    </lineage>
</organism>
<keyword evidence="1" id="KW-0472">Membrane</keyword>
<gene>
    <name evidence="2" type="ORF">RJN63_04970</name>
</gene>